<comment type="caution">
    <text evidence="2">The sequence shown here is derived from an EMBL/GenBank/DDBJ whole genome shotgun (WGS) entry which is preliminary data.</text>
</comment>
<feature type="region of interest" description="Disordered" evidence="1">
    <location>
        <begin position="62"/>
        <end position="82"/>
    </location>
</feature>
<proteinExistence type="predicted"/>
<reference evidence="2" key="1">
    <citation type="journal article" date="2021" name="bioRxiv">
        <title>Whole Genome Assembly and Annotation of Northern Wild Rice, Zizania palustris L., Supports a Whole Genome Duplication in the Zizania Genus.</title>
        <authorList>
            <person name="Haas M."/>
            <person name="Kono T."/>
            <person name="Macchietto M."/>
            <person name="Millas R."/>
            <person name="McGilp L."/>
            <person name="Shao M."/>
            <person name="Duquette J."/>
            <person name="Hirsch C.N."/>
            <person name="Kimball J."/>
        </authorList>
    </citation>
    <scope>NUCLEOTIDE SEQUENCE</scope>
    <source>
        <tissue evidence="2">Fresh leaf tissue</tissue>
    </source>
</reference>
<accession>A0A8J5S8S8</accession>
<sequence length="125" mass="13716">MATIRLQHHHLPLPSHRTRTAPPPDHHSFRLGHPPPPLAFFLDSASASCVCGTGGDCARTEMQPEQEEMVKRSGLRSPGGRRRAARWGHRCLPWVTCPAPARRAPAPYDETEEGGRARLGSGSRV</sequence>
<dbReference type="EMBL" id="JAAALK010000286">
    <property type="protein sequence ID" value="KAG8062922.1"/>
    <property type="molecule type" value="Genomic_DNA"/>
</dbReference>
<gene>
    <name evidence="2" type="ORF">GUJ93_ZPchr0003g18124</name>
</gene>
<keyword evidence="3" id="KW-1185">Reference proteome</keyword>
<organism evidence="2 3">
    <name type="scientific">Zizania palustris</name>
    <name type="common">Northern wild rice</name>
    <dbReference type="NCBI Taxonomy" id="103762"/>
    <lineage>
        <taxon>Eukaryota</taxon>
        <taxon>Viridiplantae</taxon>
        <taxon>Streptophyta</taxon>
        <taxon>Embryophyta</taxon>
        <taxon>Tracheophyta</taxon>
        <taxon>Spermatophyta</taxon>
        <taxon>Magnoliopsida</taxon>
        <taxon>Liliopsida</taxon>
        <taxon>Poales</taxon>
        <taxon>Poaceae</taxon>
        <taxon>BOP clade</taxon>
        <taxon>Oryzoideae</taxon>
        <taxon>Oryzeae</taxon>
        <taxon>Zizaniinae</taxon>
        <taxon>Zizania</taxon>
    </lineage>
</organism>
<evidence type="ECO:0000313" key="2">
    <source>
        <dbReference type="EMBL" id="KAG8062922.1"/>
    </source>
</evidence>
<reference evidence="2" key="2">
    <citation type="submission" date="2021-02" db="EMBL/GenBank/DDBJ databases">
        <authorList>
            <person name="Kimball J.A."/>
            <person name="Haas M.W."/>
            <person name="Macchietto M."/>
            <person name="Kono T."/>
            <person name="Duquette J."/>
            <person name="Shao M."/>
        </authorList>
    </citation>
    <scope>NUCLEOTIDE SEQUENCE</scope>
    <source>
        <tissue evidence="2">Fresh leaf tissue</tissue>
    </source>
</reference>
<feature type="region of interest" description="Disordered" evidence="1">
    <location>
        <begin position="100"/>
        <end position="125"/>
    </location>
</feature>
<dbReference type="AlphaFoldDB" id="A0A8J5S8S8"/>
<name>A0A8J5S8S8_ZIZPA</name>
<protein>
    <submittedName>
        <fullName evidence="2">Uncharacterized protein</fullName>
    </submittedName>
</protein>
<evidence type="ECO:0000256" key="1">
    <source>
        <dbReference type="SAM" id="MobiDB-lite"/>
    </source>
</evidence>
<feature type="region of interest" description="Disordered" evidence="1">
    <location>
        <begin position="1"/>
        <end position="32"/>
    </location>
</feature>
<feature type="compositionally biased region" description="Basic residues" evidence="1">
    <location>
        <begin position="1"/>
        <end position="19"/>
    </location>
</feature>
<dbReference type="Proteomes" id="UP000729402">
    <property type="component" value="Unassembled WGS sequence"/>
</dbReference>
<evidence type="ECO:0000313" key="3">
    <source>
        <dbReference type="Proteomes" id="UP000729402"/>
    </source>
</evidence>